<feature type="region of interest" description="Disordered" evidence="9">
    <location>
        <begin position="497"/>
        <end position="526"/>
    </location>
</feature>
<keyword evidence="5 8" id="KW-0863">Zinc-finger</keyword>
<evidence type="ECO:0000256" key="8">
    <source>
        <dbReference type="PROSITE-ProRule" id="PRU00042"/>
    </source>
</evidence>
<dbReference type="InterPro" id="IPR011011">
    <property type="entry name" value="Znf_FYVE_PHD"/>
</dbReference>
<feature type="region of interest" description="Disordered" evidence="9">
    <location>
        <begin position="94"/>
        <end position="113"/>
    </location>
</feature>
<name>A0A9Q1FAH9_SYNKA</name>
<dbReference type="InterPro" id="IPR013083">
    <property type="entry name" value="Znf_RING/FYVE/PHD"/>
</dbReference>
<evidence type="ECO:0000256" key="2">
    <source>
        <dbReference type="ARBA" id="ARBA00014842"/>
    </source>
</evidence>
<organism evidence="11 12">
    <name type="scientific">Synaphobranchus kaupii</name>
    <name type="common">Kaup's arrowtooth eel</name>
    <dbReference type="NCBI Taxonomy" id="118154"/>
    <lineage>
        <taxon>Eukaryota</taxon>
        <taxon>Metazoa</taxon>
        <taxon>Chordata</taxon>
        <taxon>Craniata</taxon>
        <taxon>Vertebrata</taxon>
        <taxon>Euteleostomi</taxon>
        <taxon>Actinopterygii</taxon>
        <taxon>Neopterygii</taxon>
        <taxon>Teleostei</taxon>
        <taxon>Anguilliformes</taxon>
        <taxon>Synaphobranchidae</taxon>
        <taxon>Synaphobranchus</taxon>
    </lineage>
</organism>
<dbReference type="GO" id="GO:0006357">
    <property type="term" value="P:regulation of transcription by RNA polymerase II"/>
    <property type="evidence" value="ECO:0007669"/>
    <property type="project" value="TreeGrafter"/>
</dbReference>
<dbReference type="InterPro" id="IPR043449">
    <property type="entry name" value="PHF20-like"/>
</dbReference>
<feature type="compositionally biased region" description="Low complexity" evidence="9">
    <location>
        <begin position="656"/>
        <end position="666"/>
    </location>
</feature>
<dbReference type="EMBL" id="JAINUF010000007">
    <property type="protein sequence ID" value="KAJ8354247.1"/>
    <property type="molecule type" value="Genomic_DNA"/>
</dbReference>
<dbReference type="Pfam" id="PF20826">
    <property type="entry name" value="PHD_5"/>
    <property type="match status" value="1"/>
</dbReference>
<dbReference type="AlphaFoldDB" id="A0A9Q1FAH9"/>
<feature type="region of interest" description="Disordered" evidence="9">
    <location>
        <begin position="583"/>
        <end position="666"/>
    </location>
</feature>
<dbReference type="CDD" id="cd20104">
    <property type="entry name" value="MBT_PHF20L1-like"/>
    <property type="match status" value="1"/>
</dbReference>
<dbReference type="InterPro" id="IPR013087">
    <property type="entry name" value="Znf_C2H2_type"/>
</dbReference>
<feature type="compositionally biased region" description="Polar residues" evidence="9">
    <location>
        <begin position="355"/>
        <end position="369"/>
    </location>
</feature>
<evidence type="ECO:0000259" key="10">
    <source>
        <dbReference type="PROSITE" id="PS50157"/>
    </source>
</evidence>
<comment type="subcellular location">
    <subcellularLocation>
        <location evidence="1">Nucleus</location>
    </subcellularLocation>
</comment>
<feature type="region of interest" description="Disordered" evidence="9">
    <location>
        <begin position="189"/>
        <end position="369"/>
    </location>
</feature>
<feature type="compositionally biased region" description="Low complexity" evidence="9">
    <location>
        <begin position="622"/>
        <end position="632"/>
    </location>
</feature>
<dbReference type="OrthoDB" id="161570at2759"/>
<feature type="compositionally biased region" description="Basic and acidic residues" evidence="9">
    <location>
        <begin position="711"/>
        <end position="735"/>
    </location>
</feature>
<feature type="compositionally biased region" description="Polar residues" evidence="9">
    <location>
        <begin position="264"/>
        <end position="281"/>
    </location>
</feature>
<keyword evidence="12" id="KW-1185">Reference proteome</keyword>
<keyword evidence="7" id="KW-0539">Nucleus</keyword>
<protein>
    <recommendedName>
        <fullName evidence="2">PHD finger protein 20-like protein 1</fullName>
    </recommendedName>
</protein>
<evidence type="ECO:0000256" key="7">
    <source>
        <dbReference type="ARBA" id="ARBA00023242"/>
    </source>
</evidence>
<feature type="region of interest" description="Disordered" evidence="9">
    <location>
        <begin position="381"/>
        <end position="447"/>
    </location>
</feature>
<comment type="caution">
    <text evidence="11">The sequence shown here is derived from an EMBL/GenBank/DDBJ whole genome shotgun (WGS) entry which is preliminary data.</text>
</comment>
<gene>
    <name evidence="11" type="ORF">SKAU_G00218140</name>
</gene>
<dbReference type="InterPro" id="IPR002999">
    <property type="entry name" value="Tudor"/>
</dbReference>
<feature type="compositionally biased region" description="Basic residues" evidence="9">
    <location>
        <begin position="736"/>
        <end position="749"/>
    </location>
</feature>
<dbReference type="FunFam" id="2.30.30.140:FF:000049">
    <property type="entry name" value="PHD finger protein 20 (Predicted)"/>
    <property type="match status" value="1"/>
</dbReference>
<dbReference type="SMART" id="SM00333">
    <property type="entry name" value="TUDOR"/>
    <property type="match status" value="2"/>
</dbReference>
<dbReference type="GO" id="GO:0044545">
    <property type="term" value="C:NSL complex"/>
    <property type="evidence" value="ECO:0007669"/>
    <property type="project" value="TreeGrafter"/>
</dbReference>
<keyword evidence="6" id="KW-0862">Zinc</keyword>
<accession>A0A9Q1FAH9</accession>
<dbReference type="PROSITE" id="PS00028">
    <property type="entry name" value="ZINC_FINGER_C2H2_1"/>
    <property type="match status" value="1"/>
</dbReference>
<evidence type="ECO:0000313" key="12">
    <source>
        <dbReference type="Proteomes" id="UP001152622"/>
    </source>
</evidence>
<reference evidence="11" key="1">
    <citation type="journal article" date="2023" name="Science">
        <title>Genome structures resolve the early diversification of teleost fishes.</title>
        <authorList>
            <person name="Parey E."/>
            <person name="Louis A."/>
            <person name="Montfort J."/>
            <person name="Bouchez O."/>
            <person name="Roques C."/>
            <person name="Iampietro C."/>
            <person name="Lluch J."/>
            <person name="Castinel A."/>
            <person name="Donnadieu C."/>
            <person name="Desvignes T."/>
            <person name="Floi Bucao C."/>
            <person name="Jouanno E."/>
            <person name="Wen M."/>
            <person name="Mejri S."/>
            <person name="Dirks R."/>
            <person name="Jansen H."/>
            <person name="Henkel C."/>
            <person name="Chen W.J."/>
            <person name="Zahm M."/>
            <person name="Cabau C."/>
            <person name="Klopp C."/>
            <person name="Thompson A.W."/>
            <person name="Robinson-Rechavi M."/>
            <person name="Braasch I."/>
            <person name="Lecointre G."/>
            <person name="Bobe J."/>
            <person name="Postlethwait J.H."/>
            <person name="Berthelot C."/>
            <person name="Roest Crollius H."/>
            <person name="Guiguen Y."/>
        </authorList>
    </citation>
    <scope>NUCLEOTIDE SEQUENCE</scope>
    <source>
        <strain evidence="11">WJC10195</strain>
    </source>
</reference>
<feature type="compositionally biased region" description="Polar residues" evidence="9">
    <location>
        <begin position="599"/>
        <end position="611"/>
    </location>
</feature>
<evidence type="ECO:0000256" key="5">
    <source>
        <dbReference type="ARBA" id="ARBA00022771"/>
    </source>
</evidence>
<dbReference type="GO" id="GO:0008270">
    <property type="term" value="F:zinc ion binding"/>
    <property type="evidence" value="ECO:0007669"/>
    <property type="project" value="UniProtKB-KW"/>
</dbReference>
<dbReference type="InterPro" id="IPR019786">
    <property type="entry name" value="Zinc_finger_PHD-type_CS"/>
</dbReference>
<feature type="compositionally biased region" description="Basic and acidic residues" evidence="9">
    <location>
        <begin position="203"/>
        <end position="213"/>
    </location>
</feature>
<evidence type="ECO:0000256" key="3">
    <source>
        <dbReference type="ARBA" id="ARBA00022723"/>
    </source>
</evidence>
<proteinExistence type="predicted"/>
<dbReference type="InterPro" id="IPR040477">
    <property type="entry name" value="KDM4-like_Tudor"/>
</dbReference>
<dbReference type="PANTHER" id="PTHR15856">
    <property type="entry name" value="PHD FINGER PROTEIN 20-RELATED"/>
    <property type="match status" value="1"/>
</dbReference>
<dbReference type="Gene3D" id="2.30.30.140">
    <property type="match status" value="2"/>
</dbReference>
<dbReference type="Pfam" id="PF18104">
    <property type="entry name" value="Tudor_2"/>
    <property type="match status" value="1"/>
</dbReference>
<dbReference type="SMART" id="SM00743">
    <property type="entry name" value="Agenet"/>
    <property type="match status" value="2"/>
</dbReference>
<evidence type="ECO:0000256" key="6">
    <source>
        <dbReference type="ARBA" id="ARBA00022833"/>
    </source>
</evidence>
<keyword evidence="3" id="KW-0479">Metal-binding</keyword>
<dbReference type="SUPFAM" id="SSF63748">
    <property type="entry name" value="Tudor/PWWP/MBT"/>
    <property type="match status" value="2"/>
</dbReference>
<evidence type="ECO:0000313" key="11">
    <source>
        <dbReference type="EMBL" id="KAJ8354247.1"/>
    </source>
</evidence>
<dbReference type="CDD" id="cd20454">
    <property type="entry name" value="Tudor_PHF20L1"/>
    <property type="match status" value="1"/>
</dbReference>
<evidence type="ECO:0000256" key="4">
    <source>
        <dbReference type="ARBA" id="ARBA00022737"/>
    </source>
</evidence>
<evidence type="ECO:0000256" key="9">
    <source>
        <dbReference type="SAM" id="MobiDB-lite"/>
    </source>
</evidence>
<keyword evidence="4" id="KW-0677">Repeat</keyword>
<sequence length="1169" mass="131749">MSKKPPNRPGITFEVGARVEAQDYLQKWYPSRIEKIDYDEGKMLVHFDRWSHRYDEWILWDSNRLRPLERPALRKEGLKDEEEMSERLGEMRTSHYREPPGCMESTEDQTELPQSRQVLKDGEEVLARWTDCRYYPAKIETVNKEGTYTVQFYDGVIRCVKRMHIKSMPEDAKGQDWIALVKAATAAAKSKGACKPRTSANSNKDKEARRGEYFDSESDEDTDSDDVQDDLDSEKSVTLESVEEEVRSSPEQLQSVKMKRKTTKQGSFNTKRARLSRNTGLLVSKVANEDESIQKEEQADLPGTSEEGPEAGGEEPGTPEDCVLTPSSQIHAPVIAGSHCRPGNRRLRLEPGENHGSQKQSRSSLSATSVGGATVLPAPILVPSPTDITQTGLPVTAPPSSPRASEHSQRRRRSQRLATYTPESLFEPVTDPPPSEDKMVQSTQGALEAQHIGTVEKSVESPPSDLSVVVPPEASLLPPQPPITVKDEQTDTTVSNQMVPGMKSSPPATAAGPKVTARTPKPNKHTREPIINVKRSDDPTSPNEPLFDLDHNKFKCQVPGCSKAFRKAKLLDYHLKYYHSADKGVESEPWSPDRVGRTRATSATVPTSTLLETPDNKRRRTVSTSSSLSPPTHILPFECSGGCPRPPKFSKKKRSSVSVSSDSSEVPLPLLSRERSLENLHDKILKKVIDKDPHMEPGFIKTEKKIKLEDKCQPIGKKKEKDKERKDKKEKDPFKIKLKKKKKKKKKSKQHSYSDFEDISLAFLERCSSSSPFTLHGSASSKHSTFQYPRALLSVDLTGENLSDIDFLEDSTTESLLLSGEEYGQDLDSLTMDDFQEEEDDDANEIVRCICEMDEEKVLLIQCEECMCWQHSVCMGLLEDSIPDQYICYICRDPPRQRWSAKYRHDKDWLNKGHMYGLSFLSENYSQQNAKKIVSTHQLLADVYSVKKVLHGLQLKMEILQNKHDPDLHLWARSWVNSEEDQPMGGVPDCIHFQEHLEDPLNQNSNLDAYIASEHSYQKPAGLGLGPWAITDPLSLDGEDGIRLEEEPEVVAEASPHTPPFVLKEEEESTAITVSGCLNETRPDSAEQARNCLQWQLNLLTHIEDIQNQVANRMDLIEKELDVLERWLDFTGELEPPEPLARLPQLKRRIKQLLTDLGKVQQMSSLCSV</sequence>
<dbReference type="SUPFAM" id="SSF57903">
    <property type="entry name" value="FYVE/PHD zinc finger"/>
    <property type="match status" value="1"/>
</dbReference>
<dbReference type="InterPro" id="IPR014002">
    <property type="entry name" value="Agenet_dom_plant"/>
</dbReference>
<dbReference type="Gene3D" id="3.30.40.10">
    <property type="entry name" value="Zinc/RING finger domain, C3HC4 (zinc finger)"/>
    <property type="match status" value="1"/>
</dbReference>
<dbReference type="PROSITE" id="PS01359">
    <property type="entry name" value="ZF_PHD_1"/>
    <property type="match status" value="1"/>
</dbReference>
<feature type="compositionally biased region" description="Acidic residues" evidence="9">
    <location>
        <begin position="214"/>
        <end position="232"/>
    </location>
</feature>
<dbReference type="GO" id="GO:0005654">
    <property type="term" value="C:nucleoplasm"/>
    <property type="evidence" value="ECO:0007669"/>
    <property type="project" value="UniProtKB-ARBA"/>
</dbReference>
<feature type="domain" description="C2H2-type" evidence="10">
    <location>
        <begin position="554"/>
        <end position="584"/>
    </location>
</feature>
<dbReference type="InterPro" id="IPR047405">
    <property type="entry name" value="Tudor_PHF20L1"/>
</dbReference>
<dbReference type="PROSITE" id="PS50157">
    <property type="entry name" value="ZINC_FINGER_C2H2_2"/>
    <property type="match status" value="1"/>
</dbReference>
<evidence type="ECO:0000256" key="1">
    <source>
        <dbReference type="ARBA" id="ARBA00004123"/>
    </source>
</evidence>
<dbReference type="PANTHER" id="PTHR15856:SF26">
    <property type="entry name" value="PHD FINGER PROTEIN 20-LIKE PROTEIN 1"/>
    <property type="match status" value="1"/>
</dbReference>
<dbReference type="Proteomes" id="UP001152622">
    <property type="component" value="Chromosome 7"/>
</dbReference>
<feature type="region of interest" description="Disordered" evidence="9">
    <location>
        <begin position="711"/>
        <end position="749"/>
    </location>
</feature>